<evidence type="ECO:0000256" key="1">
    <source>
        <dbReference type="SAM" id="Phobius"/>
    </source>
</evidence>
<reference evidence="3" key="1">
    <citation type="submission" date="2018-07" db="EMBL/GenBank/DDBJ databases">
        <authorList>
            <person name="Safronova V.I."/>
            <person name="Chirak E.R."/>
            <person name="Sazanova A.L."/>
        </authorList>
    </citation>
    <scope>NUCLEOTIDE SEQUENCE [LARGE SCALE GENOMIC DNA]</scope>
    <source>
        <strain evidence="3">RCAM04685</strain>
    </source>
</reference>
<keyword evidence="1" id="KW-0812">Transmembrane</keyword>
<keyword evidence="1" id="KW-1133">Transmembrane helix</keyword>
<dbReference type="InterPro" id="IPR021484">
    <property type="entry name" value="DUF3137"/>
</dbReference>
<feature type="transmembrane region" description="Helical" evidence="1">
    <location>
        <begin position="158"/>
        <end position="177"/>
    </location>
</feature>
<dbReference type="OrthoDB" id="4960523at2"/>
<evidence type="ECO:0000313" key="3">
    <source>
        <dbReference type="Proteomes" id="UP000255207"/>
    </source>
</evidence>
<keyword evidence="3" id="KW-1185">Reference proteome</keyword>
<gene>
    <name evidence="2" type="ORF">DWE98_06545</name>
</gene>
<evidence type="ECO:0000313" key="2">
    <source>
        <dbReference type="EMBL" id="RDJ28236.1"/>
    </source>
</evidence>
<dbReference type="Pfam" id="PF11335">
    <property type="entry name" value="DUF3137"/>
    <property type="match status" value="1"/>
</dbReference>
<proteinExistence type="predicted"/>
<dbReference type="Proteomes" id="UP000255207">
    <property type="component" value="Unassembled WGS sequence"/>
</dbReference>
<sequence>MSGAGQSEGGRYAAVRAWLRPRQVSRWLGLFLVAFFLVPIVCLILADAVGGSAAPTISLIAFLVLIPGIVVGAALPLVWIGLMIFLSFRDHRAQAAVGDDRPAPAPTAIPRELAADIAELERVRAEVSAAARKRLVILLPLVAVVLLGIQFGTDDKLAWPPFILIFAIAMFGVWQLVTYGPNRHYAELFKTVTLPRLLARHGALSLARDHVPELGELVANGVLPGFTEVETDDHVHGPYRGRQLFITELRLRHENFKKKGVLFRGLVVEIAFERPLQQTIAVVMQGARAGGLPPVRLEDPLFEAVYSAFGSDQIAARALLTPMTMERMLRMSDGTGFQPPKLYAGGRRLVFVLDGANGGDEFESFEPPHLVGTDASRQVAALAGELDRIFALVDAIIDAVEVAPGIFSAGSGAGASLETPLRGSSESDS</sequence>
<comment type="caution">
    <text evidence="2">The sequence shown here is derived from an EMBL/GenBank/DDBJ whole genome shotgun (WGS) entry which is preliminary data.</text>
</comment>
<keyword evidence="1" id="KW-0472">Membrane</keyword>
<feature type="transmembrane region" description="Helical" evidence="1">
    <location>
        <begin position="27"/>
        <end position="46"/>
    </location>
</feature>
<dbReference type="AlphaFoldDB" id="A0A370LBF7"/>
<organism evidence="2 3">
    <name type="scientific">Bosea caraganae</name>
    <dbReference type="NCBI Taxonomy" id="2763117"/>
    <lineage>
        <taxon>Bacteria</taxon>
        <taxon>Pseudomonadati</taxon>
        <taxon>Pseudomonadota</taxon>
        <taxon>Alphaproteobacteria</taxon>
        <taxon>Hyphomicrobiales</taxon>
        <taxon>Boseaceae</taxon>
        <taxon>Bosea</taxon>
    </lineage>
</organism>
<protein>
    <submittedName>
        <fullName evidence="2">DUF3137 domain-containing protein</fullName>
    </submittedName>
</protein>
<feature type="transmembrane region" description="Helical" evidence="1">
    <location>
        <begin position="135"/>
        <end position="152"/>
    </location>
</feature>
<dbReference type="RefSeq" id="WP_114828361.1">
    <property type="nucleotide sequence ID" value="NZ_QQTO01000037.1"/>
</dbReference>
<dbReference type="EMBL" id="QQTP01000002">
    <property type="protein sequence ID" value="RDJ28236.1"/>
    <property type="molecule type" value="Genomic_DNA"/>
</dbReference>
<feature type="transmembrane region" description="Helical" evidence="1">
    <location>
        <begin position="58"/>
        <end position="86"/>
    </location>
</feature>
<name>A0A370LBF7_9HYPH</name>
<accession>A0A370LBF7</accession>